<keyword evidence="2" id="KW-1185">Reference proteome</keyword>
<evidence type="ECO:0000313" key="1">
    <source>
        <dbReference type="EMBL" id="RKO72187.1"/>
    </source>
</evidence>
<sequence>MQIKINQVRSVREIKMKRANCRLKQAGKAIIYSYEKRRISTFDQILNESLLNRFYDSDRVLSGILIHAFLSFL</sequence>
<evidence type="ECO:0000313" key="2">
    <source>
        <dbReference type="Proteomes" id="UP000282423"/>
    </source>
</evidence>
<protein>
    <submittedName>
        <fullName evidence="1">Uncharacterized protein</fullName>
    </submittedName>
</protein>
<reference evidence="1 2" key="1">
    <citation type="submission" date="2018-10" db="EMBL/GenBank/DDBJ databases">
        <title>Sphingobacterium sp. M05W1-28.</title>
        <authorList>
            <person name="Cai H."/>
        </authorList>
    </citation>
    <scope>NUCLEOTIDE SEQUENCE [LARGE SCALE GENOMIC DNA]</scope>
    <source>
        <strain evidence="1 2">M05W1-28</strain>
    </source>
</reference>
<dbReference type="Proteomes" id="UP000282423">
    <property type="component" value="Unassembled WGS sequence"/>
</dbReference>
<dbReference type="AlphaFoldDB" id="A0A420W0U6"/>
<proteinExistence type="predicted"/>
<accession>A0A420W0U6</accession>
<comment type="caution">
    <text evidence="1">The sequence shown here is derived from an EMBL/GenBank/DDBJ whole genome shotgun (WGS) entry which is preliminary data.</text>
</comment>
<organism evidence="1 2">
    <name type="scientific">Sphingobacterium puteale</name>
    <dbReference type="NCBI Taxonomy" id="2420510"/>
    <lineage>
        <taxon>Bacteria</taxon>
        <taxon>Pseudomonadati</taxon>
        <taxon>Bacteroidota</taxon>
        <taxon>Sphingobacteriia</taxon>
        <taxon>Sphingobacteriales</taxon>
        <taxon>Sphingobacteriaceae</taxon>
        <taxon>Sphingobacterium</taxon>
    </lineage>
</organism>
<gene>
    <name evidence="1" type="ORF">D7322_08845</name>
</gene>
<name>A0A420W0U6_9SPHI</name>
<dbReference type="EMBL" id="RBWS01000006">
    <property type="protein sequence ID" value="RKO72187.1"/>
    <property type="molecule type" value="Genomic_DNA"/>
</dbReference>